<dbReference type="InterPro" id="IPR018108">
    <property type="entry name" value="MCP_transmembrane"/>
</dbReference>
<comment type="similarity">
    <text evidence="2">Belongs to the mitochondrial carrier (TC 2.A.29) family.</text>
</comment>
<dbReference type="Pfam" id="PF03328">
    <property type="entry name" value="HpcH_HpaI"/>
    <property type="match status" value="1"/>
</dbReference>
<feature type="repeat" description="Solcar" evidence="6">
    <location>
        <begin position="6"/>
        <end position="90"/>
    </location>
</feature>
<dbReference type="Pfam" id="PF00153">
    <property type="entry name" value="Mito_carr"/>
    <property type="match status" value="3"/>
</dbReference>
<feature type="repeat" description="Solcar" evidence="6">
    <location>
        <begin position="205"/>
        <end position="291"/>
    </location>
</feature>
<feature type="repeat" description="Solcar" evidence="6">
    <location>
        <begin position="102"/>
        <end position="194"/>
    </location>
</feature>
<evidence type="ECO:0000256" key="3">
    <source>
        <dbReference type="ARBA" id="ARBA00022692"/>
    </source>
</evidence>
<dbReference type="PROSITE" id="PS51257">
    <property type="entry name" value="PROKAR_LIPOPROTEIN"/>
    <property type="match status" value="1"/>
</dbReference>
<proteinExistence type="inferred from homology"/>
<dbReference type="SUPFAM" id="SSF103506">
    <property type="entry name" value="Mitochondrial carrier"/>
    <property type="match status" value="1"/>
</dbReference>
<feature type="domain" description="HpcH/HpaI aldolase/citrate lyase" evidence="7">
    <location>
        <begin position="305"/>
        <end position="541"/>
    </location>
</feature>
<dbReference type="PROSITE" id="PS50920">
    <property type="entry name" value="SOLCAR"/>
    <property type="match status" value="3"/>
</dbReference>
<evidence type="ECO:0000313" key="9">
    <source>
        <dbReference type="Proteomes" id="UP001642483"/>
    </source>
</evidence>
<evidence type="ECO:0000256" key="4">
    <source>
        <dbReference type="ARBA" id="ARBA00022723"/>
    </source>
</evidence>
<keyword evidence="4" id="KW-0479">Metal-binding</keyword>
<name>A0ABP0FZU0_CLALP</name>
<sequence length="610" mass="67610">MAEIFKEFITTFLAGSAGGTACVYAGQPLDTVKVKLQTFPNVYSGTFDCFKTTLKTEGLRGLYKGSVPALVCNVSENAVLFVALGCMKNMIAYITNKQSSNLSNIENACAGSLSSIFSSLVVCPTELVKCRMQAMSELYTTGKLEKPMSPYGVVRSMIKAEGVLSLFNGLTSTWVREMPGYFFFFYGYEFTRNLLTAKGKEKDDIGVVKTAFAGGTAGLCLWVAIFPIDVIKSRIQVMSVAGKQEGFRKTLFHVARHEGIRALYSGLLPTVIRTYPANGALFVTYEYTKDTKQFVNQFSRRPVRRALLYVPGHDVRKVTKIPSLQVDCTVLDCEDGVALDKKDEARSKIAEMYDDIAQKSSCEVGVRINAPSSGLAKNDLEVLFGKVPYPSCLVVPKIDDHHEITWICDTLRDIVLNAILPKQVPPNVIRIIFQIESARGLLGMKESVEAGIASCAKIRCTSQIDGVIFGSDDFCADLGISRTSEAIELMYARQKILTTAKAYGLQAIDMVYIDYKDTDGLRRQSIEGFKMGFTGKQIIHPHQIQTVQDAFIPDSQKIEWALELLKAYDESRKGAFTFQGQMIDLPTILQARNIVNIYKHINEQKKTNAE</sequence>
<evidence type="ECO:0000313" key="8">
    <source>
        <dbReference type="EMBL" id="CAK8684064.1"/>
    </source>
</evidence>
<dbReference type="EMBL" id="CAWYQH010000097">
    <property type="protein sequence ID" value="CAK8684064.1"/>
    <property type="molecule type" value="Genomic_DNA"/>
</dbReference>
<keyword evidence="5 6" id="KW-0472">Membrane</keyword>
<accession>A0ABP0FZU0</accession>
<dbReference type="InterPro" id="IPR005000">
    <property type="entry name" value="Aldolase/citrate-lyase_domain"/>
</dbReference>
<dbReference type="Gene3D" id="1.50.40.10">
    <property type="entry name" value="Mitochondrial carrier domain"/>
    <property type="match status" value="1"/>
</dbReference>
<evidence type="ECO:0000256" key="1">
    <source>
        <dbReference type="ARBA" id="ARBA00004141"/>
    </source>
</evidence>
<dbReference type="Gene3D" id="3.20.20.60">
    <property type="entry name" value="Phosphoenolpyruvate-binding domains"/>
    <property type="match status" value="1"/>
</dbReference>
<organism evidence="8 9">
    <name type="scientific">Clavelina lepadiformis</name>
    <name type="common">Light-bulb sea squirt</name>
    <name type="synonym">Ascidia lepadiformis</name>
    <dbReference type="NCBI Taxonomy" id="159417"/>
    <lineage>
        <taxon>Eukaryota</taxon>
        <taxon>Metazoa</taxon>
        <taxon>Chordata</taxon>
        <taxon>Tunicata</taxon>
        <taxon>Ascidiacea</taxon>
        <taxon>Aplousobranchia</taxon>
        <taxon>Clavelinidae</taxon>
        <taxon>Clavelina</taxon>
    </lineage>
</organism>
<dbReference type="Proteomes" id="UP001642483">
    <property type="component" value="Unassembled WGS sequence"/>
</dbReference>
<comment type="subcellular location">
    <subcellularLocation>
        <location evidence="1">Membrane</location>
        <topology evidence="1">Multi-pass membrane protein</topology>
    </subcellularLocation>
</comment>
<dbReference type="PANTHER" id="PTHR11105:SF0">
    <property type="entry name" value="CITRAMALYL-COA LYASE, MITOCHONDRIAL"/>
    <property type="match status" value="1"/>
</dbReference>
<gene>
    <name evidence="8" type="ORF">CVLEPA_LOCUS15064</name>
</gene>
<dbReference type="InterPro" id="IPR040442">
    <property type="entry name" value="Pyrv_kinase-like_dom_sf"/>
</dbReference>
<evidence type="ECO:0000256" key="6">
    <source>
        <dbReference type="PROSITE-ProRule" id="PRU00282"/>
    </source>
</evidence>
<evidence type="ECO:0000259" key="7">
    <source>
        <dbReference type="Pfam" id="PF03328"/>
    </source>
</evidence>
<dbReference type="InterPro" id="IPR015813">
    <property type="entry name" value="Pyrv/PenolPyrv_kinase-like_dom"/>
</dbReference>
<reference evidence="8 9" key="1">
    <citation type="submission" date="2024-02" db="EMBL/GenBank/DDBJ databases">
        <authorList>
            <person name="Daric V."/>
            <person name="Darras S."/>
        </authorList>
    </citation>
    <scope>NUCLEOTIDE SEQUENCE [LARGE SCALE GENOMIC DNA]</scope>
</reference>
<dbReference type="InterPro" id="IPR023395">
    <property type="entry name" value="MCP_dom_sf"/>
</dbReference>
<comment type="caution">
    <text evidence="8">The sequence shown here is derived from an EMBL/GenBank/DDBJ whole genome shotgun (WGS) entry which is preliminary data.</text>
</comment>
<keyword evidence="9" id="KW-1185">Reference proteome</keyword>
<protein>
    <recommendedName>
        <fullName evidence="7">HpcH/HpaI aldolase/citrate lyase domain-containing protein</fullName>
    </recommendedName>
</protein>
<keyword evidence="3 6" id="KW-0812">Transmembrane</keyword>
<dbReference type="InterPro" id="IPR040186">
    <property type="entry name" value="Citramalyl-CoA_lyase"/>
</dbReference>
<dbReference type="SUPFAM" id="SSF51621">
    <property type="entry name" value="Phosphoenolpyruvate/pyruvate domain"/>
    <property type="match status" value="1"/>
</dbReference>
<evidence type="ECO:0000256" key="5">
    <source>
        <dbReference type="ARBA" id="ARBA00023136"/>
    </source>
</evidence>
<dbReference type="PANTHER" id="PTHR11105">
    <property type="entry name" value="CITRATE LYASE SUBUNIT BETA-RELATED"/>
    <property type="match status" value="1"/>
</dbReference>
<evidence type="ECO:0000256" key="2">
    <source>
        <dbReference type="ARBA" id="ARBA00006375"/>
    </source>
</evidence>